<keyword evidence="1" id="KW-0645">Protease</keyword>
<gene>
    <name evidence="4" type="ORF">SAMN05660235_00309</name>
</gene>
<comment type="subcellular location">
    <subcellularLocation>
        <location evidence="1">Cell membrane</location>
    </subcellularLocation>
</comment>
<comment type="function">
    <text evidence="1">Probable aspartic protease that is responsible for the proteolytic cleavage of the RNA polymerase sigma E factor (SigE/spoIIGB) to yield the active peptide in the mother cell during sporulation. Responds to a signal from the forespore that is triggered by the extracellular signal protein SpoIIR.</text>
</comment>
<dbReference type="GO" id="GO:0030436">
    <property type="term" value="P:asexual sporulation"/>
    <property type="evidence" value="ECO:0007669"/>
    <property type="project" value="InterPro"/>
</dbReference>
<comment type="similarity">
    <text evidence="1">Belongs to the peptidase U4 family.</text>
</comment>
<keyword evidence="1" id="KW-0749">Sporulation</keyword>
<keyword evidence="3" id="KW-0812">Transmembrane</keyword>
<keyword evidence="1" id="KW-0378">Hydrolase</keyword>
<keyword evidence="3" id="KW-1133">Transmembrane helix</keyword>
<dbReference type="Proteomes" id="UP000243333">
    <property type="component" value="Unassembled WGS sequence"/>
</dbReference>
<evidence type="ECO:0000313" key="4">
    <source>
        <dbReference type="EMBL" id="SDF06979.1"/>
    </source>
</evidence>
<dbReference type="GO" id="GO:0006508">
    <property type="term" value="P:proteolysis"/>
    <property type="evidence" value="ECO:0007669"/>
    <property type="project" value="UniProtKB-KW"/>
</dbReference>
<dbReference type="GO" id="GO:0030435">
    <property type="term" value="P:sporulation resulting in formation of a cellular spore"/>
    <property type="evidence" value="ECO:0007669"/>
    <property type="project" value="UniProtKB-KW"/>
</dbReference>
<dbReference type="AlphaFoldDB" id="A0A1G7I3R0"/>
<feature type="transmembrane region" description="Helical" evidence="3">
    <location>
        <begin position="120"/>
        <end position="143"/>
    </location>
</feature>
<evidence type="ECO:0000256" key="3">
    <source>
        <dbReference type="SAM" id="Phobius"/>
    </source>
</evidence>
<feature type="transmembrane region" description="Helical" evidence="3">
    <location>
        <begin position="6"/>
        <end position="26"/>
    </location>
</feature>
<dbReference type="InterPro" id="IPR005081">
    <property type="entry name" value="SpoIIGA"/>
</dbReference>
<evidence type="ECO:0000256" key="2">
    <source>
        <dbReference type="PIRSR" id="PIRSR018571-1"/>
    </source>
</evidence>
<evidence type="ECO:0000313" key="5">
    <source>
        <dbReference type="Proteomes" id="UP000243333"/>
    </source>
</evidence>
<dbReference type="PIRSF" id="PIRSF018571">
    <property type="entry name" value="SpoIIGA"/>
    <property type="match status" value="1"/>
</dbReference>
<accession>A0A1G7I3R0</accession>
<dbReference type="Pfam" id="PF03419">
    <property type="entry name" value="Peptidase_U4"/>
    <property type="match status" value="1"/>
</dbReference>
<dbReference type="GO" id="GO:0004190">
    <property type="term" value="F:aspartic-type endopeptidase activity"/>
    <property type="evidence" value="ECO:0007669"/>
    <property type="project" value="UniProtKB-KW"/>
</dbReference>
<name>A0A1G7I3R0_9FIRM</name>
<keyword evidence="1 3" id="KW-0472">Membrane</keyword>
<dbReference type="GO" id="GO:0005886">
    <property type="term" value="C:plasma membrane"/>
    <property type="evidence" value="ECO:0007669"/>
    <property type="project" value="UniProtKB-SubCell"/>
</dbReference>
<sequence>MYIYADVVIALNLIMNSLILWLTAWAAGVRYRWWRVILAASVGGLYSLIGIYQEFYLLYTPLAKLLISILLIIFSFGWQSLRLLFLLVGLFYLVSFLLGGAVVGWLFFSQATWLSGWQIAWYHLALGSLVGTGMAVLLLRYVLQRRRQQRHLYSIEVEYGGRKVSLTALLDTGNGLFSPLSRRPVIIMDCSKVMSLLSPEAAAFLRTYAPNEWLTELTYCSDTGWLERVEVIPYRAVSGMSMLLSFRPDSVTVRTGEGTTRASGVLIGIYGGRLSADDKYSALLHPAVLDKGVNDREASICA</sequence>
<keyword evidence="1" id="KW-0064">Aspartyl protease</keyword>
<feature type="transmembrane region" description="Helical" evidence="3">
    <location>
        <begin position="58"/>
        <end position="76"/>
    </location>
</feature>
<dbReference type="STRING" id="1123285.SAMN05660235_00309"/>
<dbReference type="OrthoDB" id="2690199at2"/>
<reference evidence="5" key="1">
    <citation type="submission" date="2016-10" db="EMBL/GenBank/DDBJ databases">
        <authorList>
            <person name="Varghese N."/>
            <person name="Submissions S."/>
        </authorList>
    </citation>
    <scope>NUCLEOTIDE SEQUENCE [LARGE SCALE GENOMIC DNA]</scope>
    <source>
        <strain evidence="5">DSM 23256</strain>
    </source>
</reference>
<feature type="transmembrane region" description="Helical" evidence="3">
    <location>
        <begin position="83"/>
        <end position="108"/>
    </location>
</feature>
<organism evidence="4 5">
    <name type="scientific">Sporolituus thermophilus DSM 23256</name>
    <dbReference type="NCBI Taxonomy" id="1123285"/>
    <lineage>
        <taxon>Bacteria</taxon>
        <taxon>Bacillati</taxon>
        <taxon>Bacillota</taxon>
        <taxon>Negativicutes</taxon>
        <taxon>Selenomonadales</taxon>
        <taxon>Sporomusaceae</taxon>
        <taxon>Sporolituus</taxon>
    </lineage>
</organism>
<protein>
    <recommendedName>
        <fullName evidence="1">Sporulation sigma-E factor-processing peptidase</fullName>
        <ecNumber evidence="1">3.4.23.-</ecNumber>
    </recommendedName>
    <alternativeName>
        <fullName evidence="1">Membrane-associated aspartic protease</fullName>
    </alternativeName>
    <alternativeName>
        <fullName evidence="1">Stage II sporulation protein GA</fullName>
    </alternativeName>
</protein>
<feature type="active site" evidence="2">
    <location>
        <position position="171"/>
    </location>
</feature>
<keyword evidence="5" id="KW-1185">Reference proteome</keyword>
<proteinExistence type="inferred from homology"/>
<dbReference type="EMBL" id="FNBU01000002">
    <property type="protein sequence ID" value="SDF06979.1"/>
    <property type="molecule type" value="Genomic_DNA"/>
</dbReference>
<dbReference type="EC" id="3.4.23.-" evidence="1"/>
<keyword evidence="1" id="KW-1003">Cell membrane</keyword>
<evidence type="ECO:0000256" key="1">
    <source>
        <dbReference type="PIRNR" id="PIRNR018571"/>
    </source>
</evidence>
<dbReference type="RefSeq" id="WP_093687443.1">
    <property type="nucleotide sequence ID" value="NZ_FNBU01000002.1"/>
</dbReference>